<proteinExistence type="predicted"/>
<gene>
    <name evidence="2" type="ORF">PCAR00345_LOCUS10330</name>
</gene>
<protein>
    <submittedName>
        <fullName evidence="2">Uncharacterized protein</fullName>
    </submittedName>
</protein>
<accession>A0A7S4EWF0</accession>
<evidence type="ECO:0000313" key="2">
    <source>
        <dbReference type="EMBL" id="CAE0757736.1"/>
    </source>
</evidence>
<organism evidence="2">
    <name type="scientific">Chrysotila carterae</name>
    <name type="common">Marine alga</name>
    <name type="synonym">Syracosphaera carterae</name>
    <dbReference type="NCBI Taxonomy" id="13221"/>
    <lineage>
        <taxon>Eukaryota</taxon>
        <taxon>Haptista</taxon>
        <taxon>Haptophyta</taxon>
        <taxon>Prymnesiophyceae</taxon>
        <taxon>Isochrysidales</taxon>
        <taxon>Isochrysidaceae</taxon>
        <taxon>Chrysotila</taxon>
    </lineage>
</organism>
<dbReference type="EMBL" id="HBIZ01016640">
    <property type="protein sequence ID" value="CAE0757736.1"/>
    <property type="molecule type" value="Transcribed_RNA"/>
</dbReference>
<name>A0A7S4EWF0_CHRCT</name>
<sequence>MQAGAQTRARARTCMIGMRTRSCTVHKQTRSHTRVRKREHTRPPRAVRQMRAHAHERTPTKKPAACLIFTRAHEHKLDTDNPYTHPAGMRQDSARSACMGSRDACMGSSLWSSRCAHTGTLTGLNSTSEQKPPPSVASSCTCGWCIVYGSRTQIELARRSGGKHISSFRALGSEVEVSRQLFSMASSELAMMGTSSTCMILCKKAAFLKPEAICCIRCGFRPKRSTIPELNARVVQHVWLPIWLLSSTAAKQSRRSS</sequence>
<reference evidence="2" key="1">
    <citation type="submission" date="2021-01" db="EMBL/GenBank/DDBJ databases">
        <authorList>
            <person name="Corre E."/>
            <person name="Pelletier E."/>
            <person name="Niang G."/>
            <person name="Scheremetjew M."/>
            <person name="Finn R."/>
            <person name="Kale V."/>
            <person name="Holt S."/>
            <person name="Cochrane G."/>
            <person name="Meng A."/>
            <person name="Brown T."/>
            <person name="Cohen L."/>
        </authorList>
    </citation>
    <scope>NUCLEOTIDE SEQUENCE</scope>
    <source>
        <strain evidence="2">CCMP645</strain>
    </source>
</reference>
<feature type="compositionally biased region" description="Basic residues" evidence="1">
    <location>
        <begin position="28"/>
        <end position="52"/>
    </location>
</feature>
<evidence type="ECO:0000256" key="1">
    <source>
        <dbReference type="SAM" id="MobiDB-lite"/>
    </source>
</evidence>
<feature type="region of interest" description="Disordered" evidence="1">
    <location>
        <begin position="28"/>
        <end position="61"/>
    </location>
</feature>
<dbReference type="AlphaFoldDB" id="A0A7S4EWF0"/>